<feature type="region of interest" description="Disordered" evidence="1">
    <location>
        <begin position="255"/>
        <end position="285"/>
    </location>
</feature>
<keyword evidence="2" id="KW-1133">Transmembrane helix</keyword>
<sequence length="1307" mass="145577">MKLQDGKYPLQKILEEGKCFLFANVEDKGEQVLISRCDITEFVFLLNELADEIPPSESHISQVKHFFEAGETIDFLDPEFGFRFGLLKEKLLSTSPLLSSISYLHNKCAVCGSNESLSRHHVVPYCYRKHFPNSLKEKTSRDVIILCCKHHTEIEDVTEMIRAHIADLSGVPLHGFIYNKETRERGLKLKRMAHLLIGMNKKLPDKRLLQLKQFVCTEVLEAIEYGKKNAFPYNDLVNCLLSFFKRDELKKKHDAERDLSRLSPRHSEKKSMTDDIARSSQKKSEIIPRSFQDSVDFSSDASELFISECSRMIHDPSYLSPLMSELLDKIVEFDVPTLSAELFVPGEPFVSRSHGECVVEALRKAEETIFRARLEPKHEEELKEIADQVAGIDSTKQISDIIHEKLPKPFPCKDFGTLWETMDGVSDCHFPVCVSFVRYWRVYFVLKLGPKHLPPWWKVGMPACARDGAYGQSSLVKHMSLEEMELLFKDYAIMSNCTSPLYGDDCEFVEFEDEMVRASLCSELNPELGSLSGCGDIYLSDVQELEKVEISYETSLSGLEYLTSCYTLSLEWKGDIDGFDELFTPISQLPLENLSFYGLPSCDSCSQLETLTPLSDSLLYLSTKSISTNIVGQMLDILTNIAQLTMYADDYGDLSFLNPDLPLRELLLMSSGSNNLVTNITPITAYKNSLETLWLTYLEFSPPIDDLGDILEEFYSLNTLTFIEIAGITGITFPEIPIVDIIAIYNEFEFYNFSNISSSLEILQIESSSLSDEGNALLNTIPLCSNLTALDLRIPSDDISPLQGVADLVQLGEFKLEVTTSDIGVFVDFGDLLASQISSSSIRFPALTKFDFTGEIPSLSGLSTLPEGSFPLLTNLAISSMNRLSLGLVLAMDPWPLTNIQSLESISLLSNSCDLPITYGYELEGFFSISNFPNLTSVTNTISLCPCLDFFDGYSLDDHQVCVRMGSTNWNSTLYPDIDPWIFPPVSDDDEYIVGCSDIMVRVYDSVDEWKGLSGDGSVTCVDPLSFSDSSCGVSGVNQSTSWAGSGMCGFGKECMVIPDSDLYDFPQCACMNGLYGDYCDSPCPFDEDGVMCGGGDCLQISSEGDDIYQCSCHSTGYIDTVTGVCVYPDECVDCINGQCTESGSIPSVLTWNPIPFVVENVVLQQNTCVCNEGYSGPSCEVDSCGIIELESLCGGGSSECVSSGIDWECKCGTGFQGIFCETSVIVLSPWGFPLILGLFGTMILIIILLGICYCKSKKFFEKQQDNIGLIDEEEDEEEAFGVDHMSIMTSVRQYFLFFSMFLMVRI</sequence>
<keyword evidence="2" id="KW-0812">Transmembrane</keyword>
<dbReference type="PANTHER" id="PTHR24033">
    <property type="entry name" value="EGF-LIKE DOMAIN-CONTAINING PROTEIN"/>
    <property type="match status" value="1"/>
</dbReference>
<dbReference type="Gene3D" id="2.10.25.10">
    <property type="entry name" value="Laminin"/>
    <property type="match status" value="1"/>
</dbReference>
<protein>
    <recommendedName>
        <fullName evidence="3 4">EGF-like domain-containing protein</fullName>
    </recommendedName>
</protein>
<reference evidence="5" key="1">
    <citation type="submission" date="2022-03" db="EMBL/GenBank/DDBJ databases">
        <title>Draft genome sequence of Aduncisulcus paluster, a free-living microaerophilic Fornicata.</title>
        <authorList>
            <person name="Yuyama I."/>
            <person name="Kume K."/>
            <person name="Tamura T."/>
            <person name="Inagaki Y."/>
            <person name="Hashimoto T."/>
        </authorList>
    </citation>
    <scope>NUCLEOTIDE SEQUENCE</scope>
    <source>
        <strain evidence="5">NY0171</strain>
    </source>
</reference>
<dbReference type="SMART" id="SM00181">
    <property type="entry name" value="EGF"/>
    <property type="match status" value="4"/>
</dbReference>
<proteinExistence type="predicted"/>
<dbReference type="Proteomes" id="UP001057375">
    <property type="component" value="Unassembled WGS sequence"/>
</dbReference>
<evidence type="ECO:0000313" key="6">
    <source>
        <dbReference type="Proteomes" id="UP001057375"/>
    </source>
</evidence>
<accession>A0ABQ5KU32</accession>
<organism evidence="5 6">
    <name type="scientific">Aduncisulcus paluster</name>
    <dbReference type="NCBI Taxonomy" id="2918883"/>
    <lineage>
        <taxon>Eukaryota</taxon>
        <taxon>Metamonada</taxon>
        <taxon>Carpediemonas-like organisms</taxon>
        <taxon>Aduncisulcus</taxon>
    </lineage>
</organism>
<comment type="caution">
    <text evidence="5">The sequence shown here is derived from an EMBL/GenBank/DDBJ whole genome shotgun (WGS) entry which is preliminary data.</text>
</comment>
<dbReference type="PROSITE" id="PS01186">
    <property type="entry name" value="EGF_2"/>
    <property type="match status" value="1"/>
</dbReference>
<keyword evidence="6" id="KW-1185">Reference proteome</keyword>
<gene>
    <name evidence="5" type="ORF">ADUPG1_008169</name>
</gene>
<feature type="transmembrane region" description="Helical" evidence="2">
    <location>
        <begin position="1231"/>
        <end position="1255"/>
    </location>
</feature>
<feature type="domain" description="EGF-like" evidence="3 4">
    <location>
        <begin position="1210"/>
        <end position="1221"/>
    </location>
</feature>
<dbReference type="InterPro" id="IPR000742">
    <property type="entry name" value="EGF"/>
</dbReference>
<dbReference type="PROSITE" id="PS00022">
    <property type="entry name" value="EGF_1"/>
    <property type="match status" value="1"/>
</dbReference>
<keyword evidence="2" id="KW-0472">Membrane</keyword>
<evidence type="ECO:0000259" key="4">
    <source>
        <dbReference type="PROSITE" id="PS01186"/>
    </source>
</evidence>
<evidence type="ECO:0000313" key="5">
    <source>
        <dbReference type="EMBL" id="GKT34904.1"/>
    </source>
</evidence>
<dbReference type="InterPro" id="IPR051830">
    <property type="entry name" value="NOTCH_homolog"/>
</dbReference>
<name>A0ABQ5KU32_9EUKA</name>
<evidence type="ECO:0000259" key="3">
    <source>
        <dbReference type="PROSITE" id="PS00022"/>
    </source>
</evidence>
<dbReference type="EMBL" id="BQXS01010883">
    <property type="protein sequence ID" value="GKT34904.1"/>
    <property type="molecule type" value="Genomic_DNA"/>
</dbReference>
<evidence type="ECO:0000256" key="2">
    <source>
        <dbReference type="SAM" id="Phobius"/>
    </source>
</evidence>
<dbReference type="PANTHER" id="PTHR24033:SF151">
    <property type="entry name" value="NOTCH 2"/>
    <property type="match status" value="1"/>
</dbReference>
<evidence type="ECO:0000256" key="1">
    <source>
        <dbReference type="SAM" id="MobiDB-lite"/>
    </source>
</evidence>